<dbReference type="EMBL" id="JAAOIV010000007">
    <property type="protein sequence ID" value="NHN56223.1"/>
    <property type="molecule type" value="Genomic_DNA"/>
</dbReference>
<keyword evidence="7" id="KW-1185">Reference proteome</keyword>
<protein>
    <submittedName>
        <fullName evidence="6">IclR family transcriptional regulator</fullName>
    </submittedName>
</protein>
<dbReference type="Gene3D" id="1.10.10.10">
    <property type="entry name" value="Winged helix-like DNA-binding domain superfamily/Winged helix DNA-binding domain"/>
    <property type="match status" value="1"/>
</dbReference>
<organism evidence="6 7">
    <name type="scientific">Metallococcus carri</name>
    <dbReference type="NCBI Taxonomy" id="1656884"/>
    <lineage>
        <taxon>Bacteria</taxon>
        <taxon>Bacillati</taxon>
        <taxon>Actinomycetota</taxon>
        <taxon>Actinomycetes</taxon>
        <taxon>Micrococcales</taxon>
        <taxon>Dermacoccaceae</taxon>
        <taxon>Metallococcus</taxon>
    </lineage>
</organism>
<dbReference type="Proteomes" id="UP000744769">
    <property type="component" value="Unassembled WGS sequence"/>
</dbReference>
<evidence type="ECO:0000256" key="1">
    <source>
        <dbReference type="ARBA" id="ARBA00023015"/>
    </source>
</evidence>
<dbReference type="PROSITE" id="PS51077">
    <property type="entry name" value="HTH_ICLR"/>
    <property type="match status" value="1"/>
</dbReference>
<keyword evidence="2" id="KW-0238">DNA-binding</keyword>
<dbReference type="PANTHER" id="PTHR30136">
    <property type="entry name" value="HELIX-TURN-HELIX TRANSCRIPTIONAL REGULATOR, ICLR FAMILY"/>
    <property type="match status" value="1"/>
</dbReference>
<evidence type="ECO:0000259" key="5">
    <source>
        <dbReference type="PROSITE" id="PS51078"/>
    </source>
</evidence>
<dbReference type="Pfam" id="PF09339">
    <property type="entry name" value="HTH_IclR"/>
    <property type="match status" value="1"/>
</dbReference>
<comment type="caution">
    <text evidence="6">The sequence shown here is derived from an EMBL/GenBank/DDBJ whole genome shotgun (WGS) entry which is preliminary data.</text>
</comment>
<evidence type="ECO:0000313" key="7">
    <source>
        <dbReference type="Proteomes" id="UP000744769"/>
    </source>
</evidence>
<dbReference type="InterPro" id="IPR029016">
    <property type="entry name" value="GAF-like_dom_sf"/>
</dbReference>
<keyword evidence="3" id="KW-0804">Transcription</keyword>
<feature type="domain" description="IclR-ED" evidence="5">
    <location>
        <begin position="73"/>
        <end position="251"/>
    </location>
</feature>
<dbReference type="PANTHER" id="PTHR30136:SF24">
    <property type="entry name" value="HTH-TYPE TRANSCRIPTIONAL REPRESSOR ALLR"/>
    <property type="match status" value="1"/>
</dbReference>
<proteinExistence type="predicted"/>
<evidence type="ECO:0000313" key="6">
    <source>
        <dbReference type="EMBL" id="NHN56223.1"/>
    </source>
</evidence>
<dbReference type="Gene3D" id="3.30.450.40">
    <property type="match status" value="1"/>
</dbReference>
<feature type="domain" description="HTH iclR-type" evidence="4">
    <location>
        <begin position="11"/>
        <end position="72"/>
    </location>
</feature>
<dbReference type="GO" id="GO:0003700">
    <property type="term" value="F:DNA-binding transcription factor activity"/>
    <property type="evidence" value="ECO:0007669"/>
    <property type="project" value="TreeGrafter"/>
</dbReference>
<name>A0A967EHE1_9MICO</name>
<dbReference type="GO" id="GO:0003677">
    <property type="term" value="F:DNA binding"/>
    <property type="evidence" value="ECO:0007669"/>
    <property type="project" value="UniProtKB-KW"/>
</dbReference>
<dbReference type="GO" id="GO:0045892">
    <property type="term" value="P:negative regulation of DNA-templated transcription"/>
    <property type="evidence" value="ECO:0007669"/>
    <property type="project" value="TreeGrafter"/>
</dbReference>
<dbReference type="InterPro" id="IPR050707">
    <property type="entry name" value="HTH_MetabolicPath_Reg"/>
</dbReference>
<sequence>MSGDRRTAASEPIVRRFVRIFEAFTETDTVLSVSEIARRSGLHVATASRLIGQLADEGLLTRDPDGQVRLGLRIWELAARAQPALSLREAALPFMQVLHAGIRQHTQLGVRDGREVVFLERLSWPGATVNFTRVATRLPLTLSSSGLVLLAHAGTDLLEQVLSEPLPAATPDSIVDPSALRRFLAMVRREGYALCPGFLHADTTGLAAPLRGRDGQVVGAMSLVVPRDDRARMALGFLVESARQTSTVLGARSARSRVS</sequence>
<accession>A0A967EHE1</accession>
<dbReference type="SUPFAM" id="SSF46785">
    <property type="entry name" value="Winged helix' DNA-binding domain"/>
    <property type="match status" value="1"/>
</dbReference>
<reference evidence="6" key="1">
    <citation type="submission" date="2020-03" db="EMBL/GenBank/DDBJ databases">
        <title>Draft sequencing of Calidifontibacter sp. DB0510.</title>
        <authorList>
            <person name="Kim D.-U."/>
        </authorList>
    </citation>
    <scope>NUCLEOTIDE SEQUENCE</scope>
    <source>
        <strain evidence="6">DB0510</strain>
    </source>
</reference>
<keyword evidence="1" id="KW-0805">Transcription regulation</keyword>
<dbReference type="Pfam" id="PF01614">
    <property type="entry name" value="IclR_C"/>
    <property type="match status" value="1"/>
</dbReference>
<dbReference type="InterPro" id="IPR036390">
    <property type="entry name" value="WH_DNA-bd_sf"/>
</dbReference>
<dbReference type="InterPro" id="IPR005471">
    <property type="entry name" value="Tscrpt_reg_IclR_N"/>
</dbReference>
<dbReference type="PROSITE" id="PS51078">
    <property type="entry name" value="ICLR_ED"/>
    <property type="match status" value="1"/>
</dbReference>
<gene>
    <name evidence="6" type="ORF">G9U51_10595</name>
</gene>
<dbReference type="InterPro" id="IPR014757">
    <property type="entry name" value="Tscrpt_reg_IclR_C"/>
</dbReference>
<dbReference type="InterPro" id="IPR036388">
    <property type="entry name" value="WH-like_DNA-bd_sf"/>
</dbReference>
<evidence type="ECO:0000259" key="4">
    <source>
        <dbReference type="PROSITE" id="PS51077"/>
    </source>
</evidence>
<dbReference type="SUPFAM" id="SSF55781">
    <property type="entry name" value="GAF domain-like"/>
    <property type="match status" value="1"/>
</dbReference>
<dbReference type="SMART" id="SM00346">
    <property type="entry name" value="HTH_ICLR"/>
    <property type="match status" value="1"/>
</dbReference>
<evidence type="ECO:0000256" key="3">
    <source>
        <dbReference type="ARBA" id="ARBA00023163"/>
    </source>
</evidence>
<dbReference type="AlphaFoldDB" id="A0A967EHE1"/>
<evidence type="ECO:0000256" key="2">
    <source>
        <dbReference type="ARBA" id="ARBA00023125"/>
    </source>
</evidence>